<dbReference type="EMBL" id="CAJNOG010000017">
    <property type="protein sequence ID" value="CAF0763727.1"/>
    <property type="molecule type" value="Genomic_DNA"/>
</dbReference>
<feature type="transmembrane region" description="Helical" evidence="9">
    <location>
        <begin position="275"/>
        <end position="302"/>
    </location>
</feature>
<dbReference type="Pfam" id="PF01061">
    <property type="entry name" value="ABC2_membrane"/>
    <property type="match status" value="1"/>
</dbReference>
<dbReference type="GO" id="GO:0016887">
    <property type="term" value="F:ATP hydrolysis activity"/>
    <property type="evidence" value="ECO:0007669"/>
    <property type="project" value="InterPro"/>
</dbReference>
<evidence type="ECO:0000256" key="4">
    <source>
        <dbReference type="ARBA" id="ARBA00022692"/>
    </source>
</evidence>
<keyword evidence="4 9" id="KW-0812">Transmembrane</keyword>
<dbReference type="SMART" id="SM00382">
    <property type="entry name" value="AAA"/>
    <property type="match status" value="1"/>
</dbReference>
<evidence type="ECO:0000256" key="7">
    <source>
        <dbReference type="ARBA" id="ARBA00022989"/>
    </source>
</evidence>
<feature type="transmembrane region" description="Helical" evidence="9">
    <location>
        <begin position="679"/>
        <end position="697"/>
    </location>
</feature>
<dbReference type="PANTHER" id="PTHR48041:SF91">
    <property type="entry name" value="ABC TRANSPORTER G FAMILY MEMBER 28"/>
    <property type="match status" value="1"/>
</dbReference>
<feature type="transmembrane region" description="Helical" evidence="9">
    <location>
        <begin position="788"/>
        <end position="806"/>
    </location>
</feature>
<feature type="transmembrane region" description="Helical" evidence="9">
    <location>
        <begin position="758"/>
        <end position="776"/>
    </location>
</feature>
<dbReference type="GO" id="GO:0016020">
    <property type="term" value="C:membrane"/>
    <property type="evidence" value="ECO:0007669"/>
    <property type="project" value="UniProtKB-SubCell"/>
</dbReference>
<protein>
    <recommendedName>
        <fullName evidence="11">ABC transporter domain-containing protein</fullName>
    </recommendedName>
</protein>
<dbReference type="GO" id="GO:0005524">
    <property type="term" value="F:ATP binding"/>
    <property type="evidence" value="ECO:0007669"/>
    <property type="project" value="UniProtKB-KW"/>
</dbReference>
<dbReference type="PROSITE" id="PS50893">
    <property type="entry name" value="ABC_TRANSPORTER_2"/>
    <property type="match status" value="1"/>
</dbReference>
<dbReference type="InterPro" id="IPR013525">
    <property type="entry name" value="ABC2_TM"/>
</dbReference>
<dbReference type="GO" id="GO:0140359">
    <property type="term" value="F:ABC-type transporter activity"/>
    <property type="evidence" value="ECO:0007669"/>
    <property type="project" value="InterPro"/>
</dbReference>
<keyword evidence="7 9" id="KW-1133">Transmembrane helix</keyword>
<keyword evidence="10" id="KW-0732">Signal</keyword>
<evidence type="ECO:0000259" key="11">
    <source>
        <dbReference type="PROSITE" id="PS50893"/>
    </source>
</evidence>
<dbReference type="Proteomes" id="UP000663845">
    <property type="component" value="Unassembled WGS sequence"/>
</dbReference>
<gene>
    <name evidence="12" type="ORF">JYZ213_LOCUS3213</name>
</gene>
<evidence type="ECO:0000256" key="5">
    <source>
        <dbReference type="ARBA" id="ARBA00022741"/>
    </source>
</evidence>
<evidence type="ECO:0000256" key="9">
    <source>
        <dbReference type="SAM" id="Phobius"/>
    </source>
</evidence>
<keyword evidence="5" id="KW-0547">Nucleotide-binding</keyword>
<evidence type="ECO:0000256" key="6">
    <source>
        <dbReference type="ARBA" id="ARBA00022840"/>
    </source>
</evidence>
<evidence type="ECO:0000313" key="12">
    <source>
        <dbReference type="EMBL" id="CAF0763727.1"/>
    </source>
</evidence>
<keyword evidence="3" id="KW-0813">Transport</keyword>
<dbReference type="InterPro" id="IPR017871">
    <property type="entry name" value="ABC_transporter-like_CS"/>
</dbReference>
<feature type="signal peptide" evidence="10">
    <location>
        <begin position="1"/>
        <end position="22"/>
    </location>
</feature>
<dbReference type="InterPro" id="IPR003439">
    <property type="entry name" value="ABC_transporter-like_ATP-bd"/>
</dbReference>
<dbReference type="InterPro" id="IPR050352">
    <property type="entry name" value="ABCG_transporters"/>
</dbReference>
<evidence type="ECO:0000256" key="8">
    <source>
        <dbReference type="ARBA" id="ARBA00023136"/>
    </source>
</evidence>
<comment type="subcellular location">
    <subcellularLocation>
        <location evidence="1">Membrane</location>
        <topology evidence="1">Multi-pass membrane protein</topology>
    </subcellularLocation>
</comment>
<dbReference type="PANTHER" id="PTHR48041">
    <property type="entry name" value="ABC TRANSPORTER G FAMILY MEMBER 28"/>
    <property type="match status" value="1"/>
</dbReference>
<evidence type="ECO:0000256" key="1">
    <source>
        <dbReference type="ARBA" id="ARBA00004141"/>
    </source>
</evidence>
<name>A0A813Q941_9BILA</name>
<dbReference type="InterPro" id="IPR027417">
    <property type="entry name" value="P-loop_NTPase"/>
</dbReference>
<proteinExistence type="inferred from homology"/>
<dbReference type="Gene3D" id="3.40.50.300">
    <property type="entry name" value="P-loop containing nucleotide triphosphate hydrolases"/>
    <property type="match status" value="1"/>
</dbReference>
<feature type="transmembrane region" description="Helical" evidence="9">
    <location>
        <begin position="646"/>
        <end position="667"/>
    </location>
</feature>
<evidence type="ECO:0000256" key="2">
    <source>
        <dbReference type="ARBA" id="ARBA00005814"/>
    </source>
</evidence>
<dbReference type="SUPFAM" id="SSF52540">
    <property type="entry name" value="P-loop containing nucleoside triphosphate hydrolases"/>
    <property type="match status" value="1"/>
</dbReference>
<comment type="similarity">
    <text evidence="2">Belongs to the ABC transporter superfamily. ABCG family. Eye pigment precursor importer (TC 3.A.1.204) subfamily.</text>
</comment>
<dbReference type="PROSITE" id="PS00211">
    <property type="entry name" value="ABC_TRANSPORTER_1"/>
    <property type="match status" value="1"/>
</dbReference>
<evidence type="ECO:0000313" key="13">
    <source>
        <dbReference type="Proteomes" id="UP000663845"/>
    </source>
</evidence>
<feature type="transmembrane region" description="Helical" evidence="9">
    <location>
        <begin position="734"/>
        <end position="752"/>
    </location>
</feature>
<keyword evidence="8 9" id="KW-0472">Membrane</keyword>
<dbReference type="Pfam" id="PF00005">
    <property type="entry name" value="ABC_tran"/>
    <property type="match status" value="1"/>
</dbReference>
<feature type="transmembrane region" description="Helical" evidence="9">
    <location>
        <begin position="871"/>
        <end position="890"/>
    </location>
</feature>
<keyword evidence="6" id="KW-0067">ATP-binding</keyword>
<evidence type="ECO:0000256" key="3">
    <source>
        <dbReference type="ARBA" id="ARBA00022448"/>
    </source>
</evidence>
<sequence length="934" mass="106692">MLISSSIILLFCLSTHIHLISSFSIHDKILLPLDTRLLPTRTLQCNASCVNCTSKPFVYNTSCYIGGECYEENQTRLKGNVSCLQCQPHNIQTQWSFNSECSAGDLCFNPRFISEHICSETVIKNFYLNHENATIVFYNFNECGQNLKQCQPGFFLQNNTNRPFSCCPGYFCPDGQKCMIPCREGSYCPSPLEAANGTCRTGVKCPEYKPNDYGEYGCGGSTFEGFCPADSYCPNATSSIPCPQDTKYCPTGTQKPLSCPLGFVCIDGRARRQRIIAVVISIFFVIIIVYILITILFQWLILKKKVLGEHKYVNPPGISNYFKKQHIPDDSITQFQLNIHLYQAKLRNVTRFDPKQNQGFTGQIKAGRLTALMGGSGCGKSSLLETIYGRRRLLNDGYIKFAQHEPLSNRLTDYIGYVPQADIMHNDLTVFETVYYSARTRRLNDSKKLIINDVCFVLQRLGLQHMHNSMTRTLSGGQRKRVNVAIEIVACPRVLLLDEPTSGLDTVSCDDLFDLLELIKNNRSGSVTIIMVIHQPSQELFEKIDDIFFLTPLCCLAYQGSRKEAKQHLKNKIFSSNIHECPESRHNDCDTCFIMLTKAQNHIDNHKLSIQDTTQSLKTFPWYKRVCLPFIYVISRCIRQMFIRGAIAESAYLVAYFLLGACIGYLFENAQQSTCSIEILSTIYFLISLSFGILTCISSQRLFGVEIVDKTFERESRNYFHPFQYWLAKSLVDIIRMILYPLLFLSMLYIEIVPRGQFSYYFGIMILLSFVCSAIGQLTSVVFRKTEHAYLAGTIVALLSCLLSGFSPRKSELGRGGFVVTLSFSRHIQNLLFRHETSLYIQSNGTDPHVWSTSVEAMRQYYSFSDDENPYLWIFLIGFTLRLLTFFFLYKKSEYRSKIRFGITHIGSVLKNIISCKPCRRKKKEEEEIIRFQF</sequence>
<reference evidence="12" key="1">
    <citation type="submission" date="2021-02" db="EMBL/GenBank/DDBJ databases">
        <authorList>
            <person name="Nowell W R."/>
        </authorList>
    </citation>
    <scope>NUCLEOTIDE SEQUENCE</scope>
</reference>
<accession>A0A813Q941</accession>
<organism evidence="12 13">
    <name type="scientific">Adineta steineri</name>
    <dbReference type="NCBI Taxonomy" id="433720"/>
    <lineage>
        <taxon>Eukaryota</taxon>
        <taxon>Metazoa</taxon>
        <taxon>Spiralia</taxon>
        <taxon>Gnathifera</taxon>
        <taxon>Rotifera</taxon>
        <taxon>Eurotatoria</taxon>
        <taxon>Bdelloidea</taxon>
        <taxon>Adinetida</taxon>
        <taxon>Adinetidae</taxon>
        <taxon>Adineta</taxon>
    </lineage>
</organism>
<dbReference type="AlphaFoldDB" id="A0A813Q941"/>
<evidence type="ECO:0000256" key="10">
    <source>
        <dbReference type="SAM" id="SignalP"/>
    </source>
</evidence>
<feature type="domain" description="ABC transporter" evidence="11">
    <location>
        <begin position="339"/>
        <end position="577"/>
    </location>
</feature>
<comment type="caution">
    <text evidence="12">The sequence shown here is derived from an EMBL/GenBank/DDBJ whole genome shotgun (WGS) entry which is preliminary data.</text>
</comment>
<feature type="chain" id="PRO_5032508216" description="ABC transporter domain-containing protein" evidence="10">
    <location>
        <begin position="23"/>
        <end position="934"/>
    </location>
</feature>
<dbReference type="InterPro" id="IPR003593">
    <property type="entry name" value="AAA+_ATPase"/>
</dbReference>